<dbReference type="HOGENOM" id="CLU_070374_0_0_1"/>
<protein>
    <recommendedName>
        <fullName evidence="10">Mid2 domain-containing protein</fullName>
    </recommendedName>
</protein>
<feature type="chain" id="PRO_5001630817" description="Mid2 domain-containing protein" evidence="7">
    <location>
        <begin position="20"/>
        <end position="224"/>
    </location>
</feature>
<feature type="transmembrane region" description="Helical" evidence="6">
    <location>
        <begin position="136"/>
        <end position="159"/>
    </location>
</feature>
<keyword evidence="4 6" id="KW-0472">Membrane</keyword>
<dbReference type="EMBL" id="JMSE01000268">
    <property type="protein sequence ID" value="KDN70980.1"/>
    <property type="molecule type" value="Genomic_DNA"/>
</dbReference>
<evidence type="ECO:0000256" key="1">
    <source>
        <dbReference type="ARBA" id="ARBA00004167"/>
    </source>
</evidence>
<reference evidence="9" key="1">
    <citation type="journal article" date="2014" name="Genome Announc.">
        <title>Draft genome sequence of Colletotrichum sublineola, a destructive pathogen of cultivated sorghum.</title>
        <authorList>
            <person name="Baroncelli R."/>
            <person name="Sanz-Martin J.M."/>
            <person name="Rech G.E."/>
            <person name="Sukno S.A."/>
            <person name="Thon M.R."/>
        </authorList>
    </citation>
    <scope>NUCLEOTIDE SEQUENCE [LARGE SCALE GENOMIC DNA]</scope>
    <source>
        <strain evidence="9">TX430BB</strain>
    </source>
</reference>
<feature type="region of interest" description="Disordered" evidence="5">
    <location>
        <begin position="166"/>
        <end position="224"/>
    </location>
</feature>
<feature type="region of interest" description="Disordered" evidence="5">
    <location>
        <begin position="104"/>
        <end position="130"/>
    </location>
</feature>
<keyword evidence="7" id="KW-0732">Signal</keyword>
<comment type="subcellular location">
    <subcellularLocation>
        <location evidence="1">Membrane</location>
        <topology evidence="1">Single-pass membrane protein</topology>
    </subcellularLocation>
</comment>
<gene>
    <name evidence="8" type="ORF">CSUB01_10024</name>
</gene>
<dbReference type="PANTHER" id="PTHR15549">
    <property type="entry name" value="PAIRED IMMUNOGLOBULIN-LIKE TYPE 2 RECEPTOR"/>
    <property type="match status" value="1"/>
</dbReference>
<dbReference type="GO" id="GO:0071944">
    <property type="term" value="C:cell periphery"/>
    <property type="evidence" value="ECO:0007669"/>
    <property type="project" value="UniProtKB-ARBA"/>
</dbReference>
<feature type="signal peptide" evidence="7">
    <location>
        <begin position="1"/>
        <end position="19"/>
    </location>
</feature>
<keyword evidence="2 6" id="KW-0812">Transmembrane</keyword>
<dbReference type="InterPro" id="IPR051694">
    <property type="entry name" value="Immunoregulatory_rcpt-like"/>
</dbReference>
<evidence type="ECO:0000256" key="5">
    <source>
        <dbReference type="SAM" id="MobiDB-lite"/>
    </source>
</evidence>
<keyword evidence="3 6" id="KW-1133">Transmembrane helix</keyword>
<dbReference type="Proteomes" id="UP000027238">
    <property type="component" value="Unassembled WGS sequence"/>
</dbReference>
<dbReference type="GO" id="GO:0016020">
    <property type="term" value="C:membrane"/>
    <property type="evidence" value="ECO:0007669"/>
    <property type="project" value="UniProtKB-SubCell"/>
</dbReference>
<accession>A0A066XYC2</accession>
<proteinExistence type="predicted"/>
<keyword evidence="9" id="KW-1185">Reference proteome</keyword>
<feature type="compositionally biased region" description="Basic and acidic residues" evidence="5">
    <location>
        <begin position="205"/>
        <end position="214"/>
    </location>
</feature>
<evidence type="ECO:0000256" key="3">
    <source>
        <dbReference type="ARBA" id="ARBA00022989"/>
    </source>
</evidence>
<feature type="compositionally biased region" description="Low complexity" evidence="5">
    <location>
        <begin position="105"/>
        <end position="115"/>
    </location>
</feature>
<organism evidence="8 9">
    <name type="scientific">Colletotrichum sublineola</name>
    <name type="common">Sorghum anthracnose fungus</name>
    <dbReference type="NCBI Taxonomy" id="1173701"/>
    <lineage>
        <taxon>Eukaryota</taxon>
        <taxon>Fungi</taxon>
        <taxon>Dikarya</taxon>
        <taxon>Ascomycota</taxon>
        <taxon>Pezizomycotina</taxon>
        <taxon>Sordariomycetes</taxon>
        <taxon>Hypocreomycetidae</taxon>
        <taxon>Glomerellales</taxon>
        <taxon>Glomerellaceae</taxon>
        <taxon>Colletotrichum</taxon>
        <taxon>Colletotrichum graminicola species complex</taxon>
    </lineage>
</organism>
<evidence type="ECO:0000256" key="4">
    <source>
        <dbReference type="ARBA" id="ARBA00023136"/>
    </source>
</evidence>
<dbReference type="STRING" id="1173701.A0A066XYC2"/>
<dbReference type="AlphaFoldDB" id="A0A066XYC2"/>
<dbReference type="PANTHER" id="PTHR15549:SF26">
    <property type="entry name" value="AXIAL BUDDING PATTERN PROTEIN 2-RELATED"/>
    <property type="match status" value="1"/>
</dbReference>
<evidence type="ECO:0000256" key="2">
    <source>
        <dbReference type="ARBA" id="ARBA00022692"/>
    </source>
</evidence>
<evidence type="ECO:0000256" key="6">
    <source>
        <dbReference type="SAM" id="Phobius"/>
    </source>
</evidence>
<dbReference type="eggNOG" id="ENOG502T34D">
    <property type="taxonomic scope" value="Eukaryota"/>
</dbReference>
<comment type="caution">
    <text evidence="8">The sequence shown here is derived from an EMBL/GenBank/DDBJ whole genome shotgun (WGS) entry which is preliminary data.</text>
</comment>
<sequence length="224" mass="24072">MHLVRAVFAALVFPACCRAANQFLRPPANGPKGDFRENPAWVIGDKIDLQWKTDLPSVDILIWQETGENKGNFARIRVLNTASASTSLYPTSTSKPDILESVSMAPTTSATSIPSAPTPNPNTEQGGKSEGFSGGAVAAIAVGAVLGVLAVVGVVGWLLRRNLRGKKADEAHPSEQDNFVDAQEKPVPRPESVPQPQSEPLLFQDPRHSRHELAAESYSRNNEA</sequence>
<dbReference type="OMA" id="ACCRAAN"/>
<evidence type="ECO:0000313" key="9">
    <source>
        <dbReference type="Proteomes" id="UP000027238"/>
    </source>
</evidence>
<evidence type="ECO:0000256" key="7">
    <source>
        <dbReference type="SAM" id="SignalP"/>
    </source>
</evidence>
<feature type="compositionally biased region" description="Basic and acidic residues" evidence="5">
    <location>
        <begin position="166"/>
        <end position="175"/>
    </location>
</feature>
<evidence type="ECO:0008006" key="10">
    <source>
        <dbReference type="Google" id="ProtNLM"/>
    </source>
</evidence>
<name>A0A066XYC2_COLSU</name>
<evidence type="ECO:0000313" key="8">
    <source>
        <dbReference type="EMBL" id="KDN70980.1"/>
    </source>
</evidence>
<dbReference type="OrthoDB" id="5390143at2759"/>